<gene>
    <name evidence="1" type="ORF">AMEX_G5934</name>
</gene>
<accession>A0A8T2M0J4</accession>
<organism evidence="1 2">
    <name type="scientific">Astyanax mexicanus</name>
    <name type="common">Blind cave fish</name>
    <name type="synonym">Astyanax fasciatus mexicanus</name>
    <dbReference type="NCBI Taxonomy" id="7994"/>
    <lineage>
        <taxon>Eukaryota</taxon>
        <taxon>Metazoa</taxon>
        <taxon>Chordata</taxon>
        <taxon>Craniata</taxon>
        <taxon>Vertebrata</taxon>
        <taxon>Euteleostomi</taxon>
        <taxon>Actinopterygii</taxon>
        <taxon>Neopterygii</taxon>
        <taxon>Teleostei</taxon>
        <taxon>Ostariophysi</taxon>
        <taxon>Characiformes</taxon>
        <taxon>Characoidei</taxon>
        <taxon>Acestrorhamphidae</taxon>
        <taxon>Acestrorhamphinae</taxon>
        <taxon>Astyanax</taxon>
    </lineage>
</organism>
<dbReference type="EMBL" id="JAICCE010000004">
    <property type="protein sequence ID" value="KAG9278128.1"/>
    <property type="molecule type" value="Genomic_DNA"/>
</dbReference>
<name>A0A8T2M0J4_ASTMX</name>
<reference evidence="1 2" key="1">
    <citation type="submission" date="2021-07" db="EMBL/GenBank/DDBJ databases">
        <authorList>
            <person name="Imarazene B."/>
            <person name="Zahm M."/>
            <person name="Klopp C."/>
            <person name="Cabau C."/>
            <person name="Beille S."/>
            <person name="Jouanno E."/>
            <person name="Castinel A."/>
            <person name="Lluch J."/>
            <person name="Gil L."/>
            <person name="Kuchtly C."/>
            <person name="Lopez Roques C."/>
            <person name="Donnadieu C."/>
            <person name="Parrinello H."/>
            <person name="Journot L."/>
            <person name="Du K."/>
            <person name="Schartl M."/>
            <person name="Retaux S."/>
            <person name="Guiguen Y."/>
        </authorList>
    </citation>
    <scope>NUCLEOTIDE SEQUENCE [LARGE SCALE GENOMIC DNA]</scope>
    <source>
        <strain evidence="1">Pach_M1</strain>
        <tissue evidence="1">Testis</tissue>
    </source>
</reference>
<dbReference type="AlphaFoldDB" id="A0A8T2M0J4"/>
<evidence type="ECO:0000313" key="2">
    <source>
        <dbReference type="Proteomes" id="UP000752171"/>
    </source>
</evidence>
<sequence>MALFFSWVQDITEDTNENTDTITGPGEKSELEHLGNMENKIIHDMPKVHKWVKDHAKLFNSAVIAPQFLTMEKEEAESALEQLNSLSIETDPDKKEEIIYPFTFICNDAQDMKTLLSEIVDKRNLRVFCMSQSS</sequence>
<proteinExistence type="predicted"/>
<protein>
    <submittedName>
        <fullName evidence="1">Uncharacterized protein</fullName>
    </submittedName>
</protein>
<evidence type="ECO:0000313" key="1">
    <source>
        <dbReference type="EMBL" id="KAG9278128.1"/>
    </source>
</evidence>
<dbReference type="Proteomes" id="UP000752171">
    <property type="component" value="Unassembled WGS sequence"/>
</dbReference>
<comment type="caution">
    <text evidence="1">The sequence shown here is derived from an EMBL/GenBank/DDBJ whole genome shotgun (WGS) entry which is preliminary data.</text>
</comment>